<gene>
    <name evidence="1" type="ORF">JAZ04_01875</name>
</gene>
<dbReference type="PANTHER" id="PTHR14136">
    <property type="entry name" value="BTB_POZ DOMAIN-CONTAINING PROTEIN KCTD9"/>
    <property type="match status" value="1"/>
</dbReference>
<dbReference type="Proteomes" id="UP000886687">
    <property type="component" value="Unassembled WGS sequence"/>
</dbReference>
<dbReference type="EMBL" id="JAEPDI010000001">
    <property type="protein sequence ID" value="MCG7937592.1"/>
    <property type="molecule type" value="Genomic_DNA"/>
</dbReference>
<dbReference type="InterPro" id="IPR001646">
    <property type="entry name" value="5peptide_repeat"/>
</dbReference>
<sequence>MSEKVDSIEATIPELDTLSRLRRWANAADRQLAAKEVDAYTEQLIERSGRGMVLREADLRGLNLSGFNLRLAVLNRAVLHGTNLSHANLSGASIVCAGMERTILKGANLSGVYMHAFAAQVCDFTGADMSNLTDATGSLFHGCFMEGVNLSGSAIAGTSFYQCIMDRVDFSRSNLQGSTINECHLGEAEFSGAQLSQLTITKCNLRSAILSDTSGEGLVLQRLLDADGLTLARSNLPGLRIRNSTLSKLNASHLAAREADLAAVSMPAADFACADLEYARLSNVSLENSNFSGAKLDGALMANCMANQSDFSGAMGENLSVRESSFQAANMNRFTARCAHFRDCNLAHASLHKAYLYRAMITGDPPKSMSMMGADLSESTLVQAYIAGDLTGAKLNGALMVYARLNQAVLSDADLTGASLFGASLVKTIFENACLDDVIGPAFSDRCSGLTDALASAAGEESQRLADFVDGLEGLLTDQHRGST</sequence>
<comment type="caution">
    <text evidence="1">The sequence shown here is derived from an EMBL/GenBank/DDBJ whole genome shotgun (WGS) entry which is preliminary data.</text>
</comment>
<dbReference type="Gene3D" id="2.160.20.80">
    <property type="entry name" value="E3 ubiquitin-protein ligase SopA"/>
    <property type="match status" value="4"/>
</dbReference>
<dbReference type="Pfam" id="PF00805">
    <property type="entry name" value="Pentapeptide"/>
    <property type="match status" value="4"/>
</dbReference>
<protein>
    <submittedName>
        <fullName evidence="1">Pentapeptide repeat-containing protein</fullName>
    </submittedName>
</protein>
<evidence type="ECO:0000313" key="1">
    <source>
        <dbReference type="EMBL" id="MCG7937592.1"/>
    </source>
</evidence>
<dbReference type="InterPro" id="IPR051082">
    <property type="entry name" value="Pentapeptide-BTB/POZ_domain"/>
</dbReference>
<dbReference type="PANTHER" id="PTHR14136:SF17">
    <property type="entry name" value="BTB_POZ DOMAIN-CONTAINING PROTEIN KCTD9"/>
    <property type="match status" value="1"/>
</dbReference>
<dbReference type="AlphaFoldDB" id="A0A9E4MXP0"/>
<name>A0A9E4MXP0_9GAMM</name>
<proteinExistence type="predicted"/>
<dbReference type="SUPFAM" id="SSF141571">
    <property type="entry name" value="Pentapeptide repeat-like"/>
    <property type="match status" value="2"/>
</dbReference>
<dbReference type="Pfam" id="PF13599">
    <property type="entry name" value="Pentapeptide_4"/>
    <property type="match status" value="1"/>
</dbReference>
<evidence type="ECO:0000313" key="2">
    <source>
        <dbReference type="Proteomes" id="UP000886687"/>
    </source>
</evidence>
<reference evidence="1" key="1">
    <citation type="journal article" date="2021" name="Proc. Natl. Acad. Sci. U.S.A.">
        <title>Global biogeography of chemosynthetic symbionts reveals both localized and globally distributed symbiont groups. .</title>
        <authorList>
            <person name="Osvatic J.T."/>
            <person name="Wilkins L.G.E."/>
            <person name="Leibrecht L."/>
            <person name="Leray M."/>
            <person name="Zauner S."/>
            <person name="Polzin J."/>
            <person name="Camacho Y."/>
            <person name="Gros O."/>
            <person name="van Gils J.A."/>
            <person name="Eisen J.A."/>
            <person name="Petersen J.M."/>
            <person name="Yuen B."/>
        </authorList>
    </citation>
    <scope>NUCLEOTIDE SEQUENCE</scope>
    <source>
        <strain evidence="1">MAGL173</strain>
    </source>
</reference>
<organism evidence="1 2">
    <name type="scientific">Candidatus Thiodiazotropha lotti</name>
    <dbReference type="NCBI Taxonomy" id="2792787"/>
    <lineage>
        <taxon>Bacteria</taxon>
        <taxon>Pseudomonadati</taxon>
        <taxon>Pseudomonadota</taxon>
        <taxon>Gammaproteobacteria</taxon>
        <taxon>Chromatiales</taxon>
        <taxon>Sedimenticolaceae</taxon>
        <taxon>Candidatus Thiodiazotropha</taxon>
    </lineage>
</organism>
<accession>A0A9E4MXP0</accession>